<feature type="non-terminal residue" evidence="1">
    <location>
        <position position="1"/>
    </location>
</feature>
<dbReference type="AlphaFoldDB" id="X0UYJ2"/>
<evidence type="ECO:0000313" key="1">
    <source>
        <dbReference type="EMBL" id="GAF93455.1"/>
    </source>
</evidence>
<gene>
    <name evidence="1" type="ORF">S01H1_21263</name>
</gene>
<reference evidence="1" key="1">
    <citation type="journal article" date="2014" name="Front. Microbiol.">
        <title>High frequency of phylogenetically diverse reductive dehalogenase-homologous genes in deep subseafloor sedimentary metagenomes.</title>
        <authorList>
            <person name="Kawai M."/>
            <person name="Futagami T."/>
            <person name="Toyoda A."/>
            <person name="Takaki Y."/>
            <person name="Nishi S."/>
            <person name="Hori S."/>
            <person name="Arai W."/>
            <person name="Tsubouchi T."/>
            <person name="Morono Y."/>
            <person name="Uchiyama I."/>
            <person name="Ito T."/>
            <person name="Fujiyama A."/>
            <person name="Inagaki F."/>
            <person name="Takami H."/>
        </authorList>
    </citation>
    <scope>NUCLEOTIDE SEQUENCE</scope>
    <source>
        <strain evidence="1">Expedition CK06-06</strain>
    </source>
</reference>
<sequence length="42" mass="4706">STMIIRNITLSVEVSYEEIATVGIRQAKYACLNRMLSLAMTN</sequence>
<accession>X0UYJ2</accession>
<dbReference type="EMBL" id="BARS01011761">
    <property type="protein sequence ID" value="GAF93455.1"/>
    <property type="molecule type" value="Genomic_DNA"/>
</dbReference>
<protein>
    <submittedName>
        <fullName evidence="1">Uncharacterized protein</fullName>
    </submittedName>
</protein>
<comment type="caution">
    <text evidence="1">The sequence shown here is derived from an EMBL/GenBank/DDBJ whole genome shotgun (WGS) entry which is preliminary data.</text>
</comment>
<organism evidence="1">
    <name type="scientific">marine sediment metagenome</name>
    <dbReference type="NCBI Taxonomy" id="412755"/>
    <lineage>
        <taxon>unclassified sequences</taxon>
        <taxon>metagenomes</taxon>
        <taxon>ecological metagenomes</taxon>
    </lineage>
</organism>
<proteinExistence type="predicted"/>
<name>X0UYJ2_9ZZZZ</name>